<proteinExistence type="predicted"/>
<name>A0A8S5QK76_9CAUD</name>
<reference evidence="2" key="1">
    <citation type="journal article" date="2021" name="Proc. Natl. Acad. Sci. U.S.A.">
        <title>A Catalog of Tens of Thousands of Viruses from Human Metagenomes Reveals Hidden Associations with Chronic Diseases.</title>
        <authorList>
            <person name="Tisza M.J."/>
            <person name="Buck C.B."/>
        </authorList>
    </citation>
    <scope>NUCLEOTIDE SEQUENCE</scope>
    <source>
        <strain evidence="2">CtAvf12</strain>
    </source>
</reference>
<keyword evidence="1" id="KW-1133">Transmembrane helix</keyword>
<feature type="transmembrane region" description="Helical" evidence="1">
    <location>
        <begin position="12"/>
        <end position="35"/>
    </location>
</feature>
<keyword evidence="1" id="KW-0812">Transmembrane</keyword>
<dbReference type="EMBL" id="BK015682">
    <property type="protein sequence ID" value="DAE19686.1"/>
    <property type="molecule type" value="Genomic_DNA"/>
</dbReference>
<accession>A0A8S5QK76</accession>
<protein>
    <submittedName>
        <fullName evidence="2">Uncharacterized protein</fullName>
    </submittedName>
</protein>
<keyword evidence="1" id="KW-0472">Membrane</keyword>
<evidence type="ECO:0000256" key="1">
    <source>
        <dbReference type="SAM" id="Phobius"/>
    </source>
</evidence>
<evidence type="ECO:0000313" key="2">
    <source>
        <dbReference type="EMBL" id="DAE19686.1"/>
    </source>
</evidence>
<organism evidence="2">
    <name type="scientific">Siphoviridae sp. ctAvf12</name>
    <dbReference type="NCBI Taxonomy" id="2826185"/>
    <lineage>
        <taxon>Viruses</taxon>
        <taxon>Duplodnaviria</taxon>
        <taxon>Heunggongvirae</taxon>
        <taxon>Uroviricota</taxon>
        <taxon>Caudoviricetes</taxon>
    </lineage>
</organism>
<sequence length="36" mass="4230">MRHVPDIIRDHWEAALFAASFSAGFLFFSSLLWGWF</sequence>